<evidence type="ECO:0000313" key="2">
    <source>
        <dbReference type="EMBL" id="BBY66068.1"/>
    </source>
</evidence>
<dbReference type="Proteomes" id="UP000467148">
    <property type="component" value="Chromosome"/>
</dbReference>
<evidence type="ECO:0000313" key="3">
    <source>
        <dbReference type="Proteomes" id="UP000467148"/>
    </source>
</evidence>
<dbReference type="EMBL" id="AP022596">
    <property type="protein sequence ID" value="BBY66068.1"/>
    <property type="molecule type" value="Genomic_DNA"/>
</dbReference>
<dbReference type="AlphaFoldDB" id="A0A7I7TAG4"/>
<gene>
    <name evidence="2" type="ORF">MHEL_43110</name>
</gene>
<organism evidence="2 3">
    <name type="scientific">Mycolicibacterium helvum</name>
    <dbReference type="NCBI Taxonomy" id="1534349"/>
    <lineage>
        <taxon>Bacteria</taxon>
        <taxon>Bacillati</taxon>
        <taxon>Actinomycetota</taxon>
        <taxon>Actinomycetes</taxon>
        <taxon>Mycobacteriales</taxon>
        <taxon>Mycobacteriaceae</taxon>
        <taxon>Mycolicibacterium</taxon>
    </lineage>
</organism>
<name>A0A7I7TAG4_9MYCO</name>
<proteinExistence type="predicted"/>
<evidence type="ECO:0000256" key="1">
    <source>
        <dbReference type="SAM" id="MobiDB-lite"/>
    </source>
</evidence>
<reference evidence="2 3" key="1">
    <citation type="journal article" date="2019" name="Emerg. Microbes Infect.">
        <title>Comprehensive subspecies identification of 175 nontuberculous mycobacteria species based on 7547 genomic profiles.</title>
        <authorList>
            <person name="Matsumoto Y."/>
            <person name="Kinjo T."/>
            <person name="Motooka D."/>
            <person name="Nabeya D."/>
            <person name="Jung N."/>
            <person name="Uechi K."/>
            <person name="Horii T."/>
            <person name="Iida T."/>
            <person name="Fujita J."/>
            <person name="Nakamura S."/>
        </authorList>
    </citation>
    <scope>NUCLEOTIDE SEQUENCE [LARGE SCALE GENOMIC DNA]</scope>
    <source>
        <strain evidence="2 3">JCM 30396</strain>
    </source>
</reference>
<dbReference type="KEGG" id="mhev:MHEL_43110"/>
<sequence>MDSDANAIAQHSRPRGIGKSASSSASLIRIPRVAAAGGWCGVVQSWQSRKAEATRDISWAFQPDHADWAIFRFW</sequence>
<accession>A0A7I7TAG4</accession>
<dbReference type="RefSeq" id="WP_163750045.1">
    <property type="nucleotide sequence ID" value="NZ_AP022596.1"/>
</dbReference>
<feature type="region of interest" description="Disordered" evidence="1">
    <location>
        <begin position="1"/>
        <end position="24"/>
    </location>
</feature>
<keyword evidence="3" id="KW-1185">Reference proteome</keyword>
<protein>
    <submittedName>
        <fullName evidence="2">Uncharacterized protein</fullName>
    </submittedName>
</protein>